<reference evidence="1 2" key="1">
    <citation type="journal article" date="2019" name="Sci. Rep.">
        <title>Orb-weaving spider Araneus ventricosus genome elucidates the spidroin gene catalogue.</title>
        <authorList>
            <person name="Kono N."/>
            <person name="Nakamura H."/>
            <person name="Ohtoshi R."/>
            <person name="Moran D.A.P."/>
            <person name="Shinohara A."/>
            <person name="Yoshida Y."/>
            <person name="Fujiwara M."/>
            <person name="Mori M."/>
            <person name="Tomita M."/>
            <person name="Arakawa K."/>
        </authorList>
    </citation>
    <scope>NUCLEOTIDE SEQUENCE [LARGE SCALE GENOMIC DNA]</scope>
</reference>
<dbReference type="Proteomes" id="UP000499080">
    <property type="component" value="Unassembled WGS sequence"/>
</dbReference>
<dbReference type="AlphaFoldDB" id="A0A4Y2F619"/>
<accession>A0A4Y2F619</accession>
<dbReference type="EMBL" id="BGPR01000826">
    <property type="protein sequence ID" value="GBM37042.1"/>
    <property type="molecule type" value="Genomic_DNA"/>
</dbReference>
<gene>
    <name evidence="1" type="ORF">AVEN_31878_1</name>
</gene>
<protein>
    <submittedName>
        <fullName evidence="1">Uncharacterized protein</fullName>
    </submittedName>
</protein>
<organism evidence="1 2">
    <name type="scientific">Araneus ventricosus</name>
    <name type="common">Orbweaver spider</name>
    <name type="synonym">Epeira ventricosa</name>
    <dbReference type="NCBI Taxonomy" id="182803"/>
    <lineage>
        <taxon>Eukaryota</taxon>
        <taxon>Metazoa</taxon>
        <taxon>Ecdysozoa</taxon>
        <taxon>Arthropoda</taxon>
        <taxon>Chelicerata</taxon>
        <taxon>Arachnida</taxon>
        <taxon>Araneae</taxon>
        <taxon>Araneomorphae</taxon>
        <taxon>Entelegynae</taxon>
        <taxon>Araneoidea</taxon>
        <taxon>Araneidae</taxon>
        <taxon>Araneus</taxon>
    </lineage>
</organism>
<evidence type="ECO:0000313" key="2">
    <source>
        <dbReference type="Proteomes" id="UP000499080"/>
    </source>
</evidence>
<evidence type="ECO:0000313" key="1">
    <source>
        <dbReference type="EMBL" id="GBM37042.1"/>
    </source>
</evidence>
<keyword evidence="2" id="KW-1185">Reference proteome</keyword>
<proteinExistence type="predicted"/>
<name>A0A4Y2F619_ARAVE</name>
<comment type="caution">
    <text evidence="1">The sequence shown here is derived from an EMBL/GenBank/DDBJ whole genome shotgun (WGS) entry which is preliminary data.</text>
</comment>
<sequence length="137" mass="15609">MELWENENFNSTSFQLPLAWIAHLRTWWRLVFTFPTTYLSQVEIQRAVALDSRDLDRRNCAKIAAVFRTGVRGARVSKIQGGMGIKNHSTYTVVQTDGELVTLDRGKGSQNLFDVCCSAMLTTNFRHWVSVRASEPI</sequence>